<keyword evidence="3" id="KW-0217">Developmental protein</keyword>
<evidence type="ECO:0000256" key="2">
    <source>
        <dbReference type="ARBA" id="ARBA00007104"/>
    </source>
</evidence>
<dbReference type="InterPro" id="IPR009038">
    <property type="entry name" value="GOLD_dom"/>
</dbReference>
<comment type="caution">
    <text evidence="12">The sequence shown here is derived from an EMBL/GenBank/DDBJ whole genome shotgun (WGS) entry which is preliminary data.</text>
</comment>
<dbReference type="STRING" id="104452.A0A0L7LI10"/>
<keyword evidence="4 8" id="KW-0812">Transmembrane</keyword>
<keyword evidence="7 9" id="KW-0472">Membrane</keyword>
<evidence type="ECO:0000256" key="6">
    <source>
        <dbReference type="ARBA" id="ARBA00022989"/>
    </source>
</evidence>
<evidence type="ECO:0000256" key="9">
    <source>
        <dbReference type="SAM" id="Phobius"/>
    </source>
</evidence>
<keyword evidence="13" id="KW-1185">Reference proteome</keyword>
<feature type="signal peptide" evidence="10">
    <location>
        <begin position="1"/>
        <end position="21"/>
    </location>
</feature>
<keyword evidence="5 10" id="KW-0732">Signal</keyword>
<evidence type="ECO:0000256" key="10">
    <source>
        <dbReference type="SAM" id="SignalP"/>
    </source>
</evidence>
<evidence type="ECO:0000256" key="5">
    <source>
        <dbReference type="ARBA" id="ARBA00022729"/>
    </source>
</evidence>
<dbReference type="AlphaFoldDB" id="A0A0L7LI10"/>
<feature type="transmembrane region" description="Helical" evidence="9">
    <location>
        <begin position="166"/>
        <end position="185"/>
    </location>
</feature>
<keyword evidence="6 9" id="KW-1133">Transmembrane helix</keyword>
<dbReference type="Pfam" id="PF01105">
    <property type="entry name" value="EMP24_GP25L"/>
    <property type="match status" value="1"/>
</dbReference>
<dbReference type="Proteomes" id="UP000037510">
    <property type="component" value="Unassembled WGS sequence"/>
</dbReference>
<name>A0A0L7LI10_OPEBR</name>
<protein>
    <submittedName>
        <fullName evidence="12">Eclair</fullName>
    </submittedName>
</protein>
<dbReference type="SMART" id="SM01190">
    <property type="entry name" value="EMP24_GP25L"/>
    <property type="match status" value="1"/>
</dbReference>
<comment type="similarity">
    <text evidence="2 8">Belongs to the EMP24/GP25L family.</text>
</comment>
<evidence type="ECO:0000313" key="13">
    <source>
        <dbReference type="Proteomes" id="UP000037510"/>
    </source>
</evidence>
<proteinExistence type="inferred from homology"/>
<sequence>MELFKFSSILALFLVLDAASALYFHIAEGERKCFIEEVPDDTTVIVNYKVELYDPRSGGFMPSTPGIGMHVDVRDPNNQIVLSRVYSSEGMISFTSHVPGEHVICMYSNSTSWFAGSQLRKDKLTELQLRIRQLLDQVHQITKEQSYQRHREERFRQTSESTNQRVLWWSLLQTGVLVAIGYWQMRHLKSFFEAKKLV</sequence>
<gene>
    <name evidence="12" type="ORF">OBRU01_08222</name>
</gene>
<accession>A0A0L7LI10</accession>
<comment type="subcellular location">
    <subcellularLocation>
        <location evidence="1 8">Membrane</location>
        <topology evidence="1 8">Single-pass type I membrane protein</topology>
    </subcellularLocation>
</comment>
<evidence type="ECO:0000256" key="7">
    <source>
        <dbReference type="ARBA" id="ARBA00023136"/>
    </source>
</evidence>
<organism evidence="12 13">
    <name type="scientific">Operophtera brumata</name>
    <name type="common">Winter moth</name>
    <name type="synonym">Phalaena brumata</name>
    <dbReference type="NCBI Taxonomy" id="104452"/>
    <lineage>
        <taxon>Eukaryota</taxon>
        <taxon>Metazoa</taxon>
        <taxon>Ecdysozoa</taxon>
        <taxon>Arthropoda</taxon>
        <taxon>Hexapoda</taxon>
        <taxon>Insecta</taxon>
        <taxon>Pterygota</taxon>
        <taxon>Neoptera</taxon>
        <taxon>Endopterygota</taxon>
        <taxon>Lepidoptera</taxon>
        <taxon>Glossata</taxon>
        <taxon>Ditrysia</taxon>
        <taxon>Geometroidea</taxon>
        <taxon>Geometridae</taxon>
        <taxon>Larentiinae</taxon>
        <taxon>Operophtera</taxon>
    </lineage>
</organism>
<dbReference type="PANTHER" id="PTHR22811">
    <property type="entry name" value="TRANSMEMBRANE EMP24 DOMAIN-CONTAINING PROTEIN"/>
    <property type="match status" value="1"/>
</dbReference>
<feature type="domain" description="GOLD" evidence="11">
    <location>
        <begin position="31"/>
        <end position="131"/>
    </location>
</feature>
<evidence type="ECO:0000256" key="3">
    <source>
        <dbReference type="ARBA" id="ARBA00022473"/>
    </source>
</evidence>
<feature type="chain" id="PRO_5005573371" evidence="10">
    <location>
        <begin position="22"/>
        <end position="198"/>
    </location>
</feature>
<reference evidence="12 13" key="1">
    <citation type="journal article" date="2015" name="Genome Biol. Evol.">
        <title>The genome of winter moth (Operophtera brumata) provides a genomic perspective on sexual dimorphism and phenology.</title>
        <authorList>
            <person name="Derks M.F."/>
            <person name="Smit S."/>
            <person name="Salis L."/>
            <person name="Schijlen E."/>
            <person name="Bossers A."/>
            <person name="Mateman C."/>
            <person name="Pijl A.S."/>
            <person name="de Ridder D."/>
            <person name="Groenen M.A."/>
            <person name="Visser M.E."/>
            <person name="Megens H.J."/>
        </authorList>
    </citation>
    <scope>NUCLEOTIDE SEQUENCE [LARGE SCALE GENOMIC DNA]</scope>
    <source>
        <strain evidence="12">WM2013NL</strain>
        <tissue evidence="12">Head and thorax</tissue>
    </source>
</reference>
<dbReference type="PROSITE" id="PS50866">
    <property type="entry name" value="GOLD"/>
    <property type="match status" value="1"/>
</dbReference>
<evidence type="ECO:0000256" key="1">
    <source>
        <dbReference type="ARBA" id="ARBA00004479"/>
    </source>
</evidence>
<evidence type="ECO:0000259" key="11">
    <source>
        <dbReference type="PROSITE" id="PS50866"/>
    </source>
</evidence>
<evidence type="ECO:0000256" key="4">
    <source>
        <dbReference type="ARBA" id="ARBA00022692"/>
    </source>
</evidence>
<dbReference type="EMBL" id="JTDY01001053">
    <property type="protein sequence ID" value="KOB75004.1"/>
    <property type="molecule type" value="Genomic_DNA"/>
</dbReference>
<evidence type="ECO:0000256" key="8">
    <source>
        <dbReference type="RuleBase" id="RU003827"/>
    </source>
</evidence>
<evidence type="ECO:0000313" key="12">
    <source>
        <dbReference type="EMBL" id="KOB75004.1"/>
    </source>
</evidence>
<dbReference type="GO" id="GO:0016020">
    <property type="term" value="C:membrane"/>
    <property type="evidence" value="ECO:0007669"/>
    <property type="project" value="UniProtKB-SubCell"/>
</dbReference>
<dbReference type="InterPro" id="IPR015720">
    <property type="entry name" value="Emp24-like"/>
</dbReference>